<gene>
    <name evidence="3" type="ORF">ABS24_05110</name>
</gene>
<dbReference type="Pfam" id="PF03960">
    <property type="entry name" value="ArsC"/>
    <property type="match status" value="1"/>
</dbReference>
<dbReference type="SUPFAM" id="SSF52833">
    <property type="entry name" value="Thioredoxin-like"/>
    <property type="match status" value="1"/>
</dbReference>
<dbReference type="AlphaFoldDB" id="A0A0R2U2S7"/>
<evidence type="ECO:0000256" key="2">
    <source>
        <dbReference type="PROSITE-ProRule" id="PRU01282"/>
    </source>
</evidence>
<reference evidence="3 4" key="1">
    <citation type="submission" date="2015-10" db="EMBL/GenBank/DDBJ databases">
        <title>Metagenome-Assembled Genomes uncover a global brackish microbiome.</title>
        <authorList>
            <person name="Hugerth L.W."/>
            <person name="Larsson J."/>
            <person name="Alneberg J."/>
            <person name="Lindh M.V."/>
            <person name="Legrand C."/>
            <person name="Pinhassi J."/>
            <person name="Andersson A.F."/>
        </authorList>
    </citation>
    <scope>NUCLEOTIDE SEQUENCE [LARGE SCALE GENOMIC DNA]</scope>
    <source>
        <strain evidence="3">BACL26 MAG-121220-bin70</strain>
    </source>
</reference>
<organism evidence="3 4">
    <name type="scientific">SAR92 bacterium BACL26 MAG-121220-bin70</name>
    <dbReference type="NCBI Taxonomy" id="1655626"/>
    <lineage>
        <taxon>Bacteria</taxon>
        <taxon>Pseudomonadati</taxon>
        <taxon>Pseudomonadota</taxon>
        <taxon>Gammaproteobacteria</taxon>
        <taxon>Cellvibrionales</taxon>
        <taxon>Porticoccaceae</taxon>
        <taxon>SAR92 clade</taxon>
    </lineage>
</organism>
<dbReference type="PANTHER" id="PTHR30041:SF8">
    <property type="entry name" value="PROTEIN YFFB"/>
    <property type="match status" value="1"/>
</dbReference>
<dbReference type="Gene3D" id="3.40.30.10">
    <property type="entry name" value="Glutaredoxin"/>
    <property type="match status" value="1"/>
</dbReference>
<name>A0A0R2U2S7_9GAMM</name>
<dbReference type="Proteomes" id="UP000051213">
    <property type="component" value="Unassembled WGS sequence"/>
</dbReference>
<sequence length="117" mass="13412">MITLFGIKNCDTVKKARRWLADNDIQYAFHDVRADGLQLEKIAEWIAKTDWEIVLNRRGTTWRKLDASLQENTSENSVAELLLANPAMIKRPILDVNGVISIGFKPQLYHSIFNSIK</sequence>
<dbReference type="CDD" id="cd03035">
    <property type="entry name" value="ArsC_Yffb"/>
    <property type="match status" value="1"/>
</dbReference>
<comment type="similarity">
    <text evidence="1 2">Belongs to the ArsC family.</text>
</comment>
<dbReference type="InterPro" id="IPR006504">
    <property type="entry name" value="Tscrpt_reg_Spx/MgsR"/>
</dbReference>
<dbReference type="NCBIfam" id="TIGR01617">
    <property type="entry name" value="arsC_related"/>
    <property type="match status" value="1"/>
</dbReference>
<dbReference type="PROSITE" id="PS51353">
    <property type="entry name" value="ARSC"/>
    <property type="match status" value="1"/>
</dbReference>
<proteinExistence type="inferred from homology"/>
<evidence type="ECO:0000256" key="1">
    <source>
        <dbReference type="ARBA" id="ARBA00007198"/>
    </source>
</evidence>
<protein>
    <submittedName>
        <fullName evidence="3">ArsC family transcriptional regulator</fullName>
    </submittedName>
</protein>
<dbReference type="PANTHER" id="PTHR30041">
    <property type="entry name" value="ARSENATE REDUCTASE"/>
    <property type="match status" value="1"/>
</dbReference>
<evidence type="ECO:0000313" key="3">
    <source>
        <dbReference type="EMBL" id="KRO91787.1"/>
    </source>
</evidence>
<dbReference type="NCBIfam" id="NF008107">
    <property type="entry name" value="PRK10853.1"/>
    <property type="match status" value="1"/>
</dbReference>
<evidence type="ECO:0000313" key="4">
    <source>
        <dbReference type="Proteomes" id="UP000051213"/>
    </source>
</evidence>
<comment type="caution">
    <text evidence="3">The sequence shown here is derived from an EMBL/GenBank/DDBJ whole genome shotgun (WGS) entry which is preliminary data.</text>
</comment>
<accession>A0A0R2U2S7</accession>
<dbReference type="InterPro" id="IPR036249">
    <property type="entry name" value="Thioredoxin-like_sf"/>
</dbReference>
<dbReference type="EMBL" id="LICA01000425">
    <property type="protein sequence ID" value="KRO91787.1"/>
    <property type="molecule type" value="Genomic_DNA"/>
</dbReference>
<dbReference type="InterPro" id="IPR006660">
    <property type="entry name" value="Arsenate_reductase-like"/>
</dbReference>